<dbReference type="EMBL" id="JADCNM010000004">
    <property type="protein sequence ID" value="KAG0486763.1"/>
    <property type="molecule type" value="Genomic_DNA"/>
</dbReference>
<comment type="caution">
    <text evidence="8">The sequence shown here is derived from an EMBL/GenBank/DDBJ whole genome shotgun (WGS) entry which is preliminary data.</text>
</comment>
<reference evidence="8 9" key="1">
    <citation type="journal article" date="2020" name="Nat. Food">
        <title>A phased Vanilla planifolia genome enables genetic improvement of flavour and production.</title>
        <authorList>
            <person name="Hasing T."/>
            <person name="Tang H."/>
            <person name="Brym M."/>
            <person name="Khazi F."/>
            <person name="Huang T."/>
            <person name="Chambers A.H."/>
        </authorList>
    </citation>
    <scope>NUCLEOTIDE SEQUENCE [LARGE SCALE GENOMIC DNA]</scope>
    <source>
        <tissue evidence="8">Leaf</tissue>
    </source>
</reference>
<evidence type="ECO:0000256" key="2">
    <source>
        <dbReference type="ARBA" id="ARBA00006052"/>
    </source>
</evidence>
<comment type="pathway">
    <text evidence="1">Carbohydrate biosynthesis; gluconeogenesis.</text>
</comment>
<dbReference type="GO" id="GO:0005829">
    <property type="term" value="C:cytosol"/>
    <property type="evidence" value="ECO:0007669"/>
    <property type="project" value="TreeGrafter"/>
</dbReference>
<dbReference type="InterPro" id="IPR013035">
    <property type="entry name" value="PEP_carboxykinase_C"/>
</dbReference>
<evidence type="ECO:0000256" key="7">
    <source>
        <dbReference type="ARBA" id="ARBA00047371"/>
    </source>
</evidence>
<evidence type="ECO:0000313" key="8">
    <source>
        <dbReference type="EMBL" id="KAG0486763.1"/>
    </source>
</evidence>
<dbReference type="Pfam" id="PF01293">
    <property type="entry name" value="PEPCK_ATP"/>
    <property type="match status" value="1"/>
</dbReference>
<dbReference type="OrthoDB" id="68755at2759"/>
<evidence type="ECO:0000256" key="1">
    <source>
        <dbReference type="ARBA" id="ARBA00004742"/>
    </source>
</evidence>
<accession>A0A835RAE8</accession>
<dbReference type="InterPro" id="IPR001272">
    <property type="entry name" value="PEP_carboxykinase_ATP"/>
</dbReference>
<dbReference type="Gene3D" id="3.90.228.20">
    <property type="match status" value="1"/>
</dbReference>
<dbReference type="GO" id="GO:0004612">
    <property type="term" value="F:phosphoenolpyruvate carboxykinase (ATP) activity"/>
    <property type="evidence" value="ECO:0007669"/>
    <property type="project" value="UniProtKB-EC"/>
</dbReference>
<comment type="similarity">
    <text evidence="2">Belongs to the phosphoenolpyruvate carboxykinase (ATP) family.</text>
</comment>
<protein>
    <recommendedName>
        <fullName evidence="3">phosphoenolpyruvate carboxykinase (ATP)</fullName>
        <ecNumber evidence="3">4.1.1.49</ecNumber>
    </recommendedName>
</protein>
<dbReference type="UniPathway" id="UPA00138"/>
<dbReference type="GO" id="GO:0005524">
    <property type="term" value="F:ATP binding"/>
    <property type="evidence" value="ECO:0007669"/>
    <property type="project" value="UniProtKB-KW"/>
</dbReference>
<keyword evidence="4" id="KW-0547">Nucleotide-binding</keyword>
<evidence type="ECO:0000256" key="3">
    <source>
        <dbReference type="ARBA" id="ARBA00012363"/>
    </source>
</evidence>
<dbReference type="PANTHER" id="PTHR30031">
    <property type="entry name" value="PHOSPHOENOLPYRUVATE CARBOXYKINASE ATP"/>
    <property type="match status" value="1"/>
</dbReference>
<evidence type="ECO:0000313" key="9">
    <source>
        <dbReference type="Proteomes" id="UP000639772"/>
    </source>
</evidence>
<dbReference type="PANTHER" id="PTHR30031:SF2">
    <property type="entry name" value="PHOSPHOENOLPYRUVATE CARBOXYKINASE (ATP)"/>
    <property type="match status" value="1"/>
</dbReference>
<evidence type="ECO:0000256" key="6">
    <source>
        <dbReference type="ARBA" id="ARBA00023239"/>
    </source>
</evidence>
<dbReference type="AlphaFoldDB" id="A0A835RAE8"/>
<gene>
    <name evidence="8" type="ORF">HPP92_008858</name>
</gene>
<keyword evidence="5" id="KW-0067">ATP-binding</keyword>
<dbReference type="GO" id="GO:0006094">
    <property type="term" value="P:gluconeogenesis"/>
    <property type="evidence" value="ECO:0007669"/>
    <property type="project" value="UniProtKB-UniPathway"/>
</dbReference>
<dbReference type="EC" id="4.1.1.49" evidence="3"/>
<keyword evidence="6" id="KW-0456">Lyase</keyword>
<dbReference type="SUPFAM" id="SSF68923">
    <property type="entry name" value="PEP carboxykinase N-terminal domain"/>
    <property type="match status" value="1"/>
</dbReference>
<evidence type="ECO:0000256" key="5">
    <source>
        <dbReference type="ARBA" id="ARBA00022840"/>
    </source>
</evidence>
<dbReference type="Gene3D" id="3.40.449.10">
    <property type="entry name" value="Phosphoenolpyruvate Carboxykinase, domain 1"/>
    <property type="match status" value="1"/>
</dbReference>
<dbReference type="InterPro" id="IPR008210">
    <property type="entry name" value="PEP_carboxykinase_N"/>
</dbReference>
<dbReference type="SUPFAM" id="SSF53795">
    <property type="entry name" value="PEP carboxykinase-like"/>
    <property type="match status" value="1"/>
</dbReference>
<dbReference type="Proteomes" id="UP000639772">
    <property type="component" value="Unassembled WGS sequence"/>
</dbReference>
<name>A0A835RAE8_VANPL</name>
<comment type="catalytic activity">
    <reaction evidence="7">
        <text>oxaloacetate + ATP = phosphoenolpyruvate + ADP + CO2</text>
        <dbReference type="Rhea" id="RHEA:18617"/>
        <dbReference type="ChEBI" id="CHEBI:16452"/>
        <dbReference type="ChEBI" id="CHEBI:16526"/>
        <dbReference type="ChEBI" id="CHEBI:30616"/>
        <dbReference type="ChEBI" id="CHEBI:58702"/>
        <dbReference type="ChEBI" id="CHEBI:456216"/>
        <dbReference type="EC" id="4.1.1.49"/>
    </reaction>
</comment>
<proteinExistence type="inferred from homology"/>
<organism evidence="8 9">
    <name type="scientific">Vanilla planifolia</name>
    <name type="common">Vanilla</name>
    <dbReference type="NCBI Taxonomy" id="51239"/>
    <lineage>
        <taxon>Eukaryota</taxon>
        <taxon>Viridiplantae</taxon>
        <taxon>Streptophyta</taxon>
        <taxon>Embryophyta</taxon>
        <taxon>Tracheophyta</taxon>
        <taxon>Spermatophyta</taxon>
        <taxon>Magnoliopsida</taxon>
        <taxon>Liliopsida</taxon>
        <taxon>Asparagales</taxon>
        <taxon>Orchidaceae</taxon>
        <taxon>Vanilloideae</taxon>
        <taxon>Vanilleae</taxon>
        <taxon>Vanilla</taxon>
    </lineage>
</organism>
<sequence length="450" mass="48688">MRALLRRNLSRSSIALWRSRPSTNSSFLSSRTLAVPASFVDEEAEMVTFPREGLGISYELNWKLNAKGVFVKDKAYHNLKVPELQKFGACKPETLSGLPFYMRNNANGGALDISMLQFSKLLKRVTSHLSSVSSIFVQDGAIGSSPKYDAKVRIISDNPSALLPLSDIIWSTSSQEISRGLCSLTAYVASSISPKTVEDIGLESQSATAFSAGVIGDSSLIFCGNAFADIDFVKVALSTMAAPIISGKRGIPLCTRILVSGDSVILLFAHEDIAKNSPDLHAALVSLDIGAVLVPDGVTPFFRAKDPTMPNVLKEPSAVVFASSDSTGALPSISKLSPEQAAYHYLAGFHDGKFVPGYINSPYLLDPLTVAKDFHERLKTKDTPSFLINVNDGGKFITGSDLLKLVKSSLSKDLTKSQPAANDDKVNDLKEKYKSFLSGRFKELPEEFSF</sequence>
<evidence type="ECO:0000256" key="4">
    <source>
        <dbReference type="ARBA" id="ARBA00022741"/>
    </source>
</evidence>